<reference evidence="1 2" key="1">
    <citation type="submission" date="2018-06" db="EMBL/GenBank/DDBJ databases">
        <title>Actinomadura craniellae sp. nov. isolated from marine sponge Craniella sp.</title>
        <authorList>
            <person name="Li L."/>
            <person name="Xu Q.H."/>
            <person name="Lin H.W."/>
            <person name="Lu Y.H."/>
        </authorList>
    </citation>
    <scope>NUCLEOTIDE SEQUENCE [LARGE SCALE GENOMIC DNA]</scope>
    <source>
        <strain evidence="1 2">LHW63021</strain>
    </source>
</reference>
<sequence>MDGSCAYCCDVLTAEQRYGDQMIDSQEAAELRRAQLLTNGQELNFVVGRLDHALRPLRSGRLIRAVFEVQEGALFYYSTVEDEYLVGARLDRTGVEDADRAMAELSERLRIDSGWGGAINYGSYADEFSLGHISMTAEEPRYNRQFAPHADRALMERCLLALDRRDLHYFAYFEGPDLIFAGDIFDNEFLAQFFTRVTPASRRLRYLQIGRLLYTVIAQLSPHLGVSLGGGLYRTVLDVEAGALYYLRISDTRSVIGVTLDQSSVAAADQQVEKLAGLLRGAEG</sequence>
<gene>
    <name evidence="1" type="ORF">DPM19_13615</name>
</gene>
<proteinExistence type="predicted"/>
<evidence type="ECO:0000313" key="1">
    <source>
        <dbReference type="EMBL" id="RAY14772.1"/>
    </source>
</evidence>
<name>A0A365H6Z8_9ACTN</name>
<protein>
    <submittedName>
        <fullName evidence="1">Uncharacterized protein</fullName>
    </submittedName>
</protein>
<dbReference type="AlphaFoldDB" id="A0A365H6Z8"/>
<accession>A0A365H6Z8</accession>
<keyword evidence="2" id="KW-1185">Reference proteome</keyword>
<comment type="caution">
    <text evidence="1">The sequence shown here is derived from an EMBL/GenBank/DDBJ whole genome shotgun (WGS) entry which is preliminary data.</text>
</comment>
<organism evidence="1 2">
    <name type="scientific">Actinomadura craniellae</name>
    <dbReference type="NCBI Taxonomy" id="2231787"/>
    <lineage>
        <taxon>Bacteria</taxon>
        <taxon>Bacillati</taxon>
        <taxon>Actinomycetota</taxon>
        <taxon>Actinomycetes</taxon>
        <taxon>Streptosporangiales</taxon>
        <taxon>Thermomonosporaceae</taxon>
        <taxon>Actinomadura</taxon>
    </lineage>
</organism>
<dbReference type="EMBL" id="QLYX01000005">
    <property type="protein sequence ID" value="RAY14772.1"/>
    <property type="molecule type" value="Genomic_DNA"/>
</dbReference>
<evidence type="ECO:0000313" key="2">
    <source>
        <dbReference type="Proteomes" id="UP000251891"/>
    </source>
</evidence>
<dbReference type="Proteomes" id="UP000251891">
    <property type="component" value="Unassembled WGS sequence"/>
</dbReference>